<dbReference type="NCBIfam" id="NF005996">
    <property type="entry name" value="PRK08123.1"/>
    <property type="match status" value="1"/>
</dbReference>
<dbReference type="EC" id="3.1.3.15" evidence="3 8"/>
<evidence type="ECO:0000256" key="7">
    <source>
        <dbReference type="ARBA" id="ARBA00049158"/>
    </source>
</evidence>
<evidence type="ECO:0000259" key="9">
    <source>
        <dbReference type="Pfam" id="PF02811"/>
    </source>
</evidence>
<accession>A0A2W7MSY4</accession>
<comment type="similarity">
    <text evidence="2 8">Belongs to the PHP hydrolase family. HisK subfamily.</text>
</comment>
<evidence type="ECO:0000256" key="4">
    <source>
        <dbReference type="ARBA" id="ARBA00022605"/>
    </source>
</evidence>
<dbReference type="GO" id="GO:0000105">
    <property type="term" value="P:L-histidine biosynthetic process"/>
    <property type="evidence" value="ECO:0007669"/>
    <property type="project" value="UniProtKB-UniRule"/>
</dbReference>
<evidence type="ECO:0000256" key="8">
    <source>
        <dbReference type="RuleBase" id="RU366003"/>
    </source>
</evidence>
<comment type="pathway">
    <text evidence="1 8">Amino-acid biosynthesis; L-histidine biosynthesis; L-histidine from 5-phospho-alpha-D-ribose 1-diphosphate: step 8/9.</text>
</comment>
<dbReference type="SUPFAM" id="SSF89550">
    <property type="entry name" value="PHP domain-like"/>
    <property type="match status" value="1"/>
</dbReference>
<evidence type="ECO:0000313" key="10">
    <source>
        <dbReference type="EMBL" id="PZX06941.1"/>
    </source>
</evidence>
<dbReference type="Gene3D" id="3.20.20.140">
    <property type="entry name" value="Metal-dependent hydrolases"/>
    <property type="match status" value="1"/>
</dbReference>
<comment type="caution">
    <text evidence="10">The sequence shown here is derived from an EMBL/GenBank/DDBJ whole genome shotgun (WGS) entry which is preliminary data.</text>
</comment>
<dbReference type="GO" id="GO:0005737">
    <property type="term" value="C:cytoplasm"/>
    <property type="evidence" value="ECO:0007669"/>
    <property type="project" value="TreeGrafter"/>
</dbReference>
<dbReference type="PANTHER" id="PTHR21039:SF0">
    <property type="entry name" value="HISTIDINOL-PHOSPHATASE"/>
    <property type="match status" value="1"/>
</dbReference>
<evidence type="ECO:0000256" key="2">
    <source>
        <dbReference type="ARBA" id="ARBA00009152"/>
    </source>
</evidence>
<keyword evidence="6 8" id="KW-0368">Histidine biosynthesis</keyword>
<evidence type="ECO:0000256" key="1">
    <source>
        <dbReference type="ARBA" id="ARBA00004970"/>
    </source>
</evidence>
<gene>
    <name evidence="10" type="ORF">C7437_10142</name>
</gene>
<name>A0A2W7MSY4_9BACI</name>
<dbReference type="CDD" id="cd12110">
    <property type="entry name" value="PHP_HisPPase_Hisj_like"/>
    <property type="match status" value="1"/>
</dbReference>
<evidence type="ECO:0000256" key="3">
    <source>
        <dbReference type="ARBA" id="ARBA00013085"/>
    </source>
</evidence>
<keyword evidence="4 8" id="KW-0028">Amino-acid biosynthesis</keyword>
<dbReference type="UniPathway" id="UPA00031">
    <property type="reaction ID" value="UER00013"/>
</dbReference>
<dbReference type="InterPro" id="IPR004013">
    <property type="entry name" value="PHP_dom"/>
</dbReference>
<dbReference type="InterPro" id="IPR010140">
    <property type="entry name" value="Histidinol_P_phosphatase_HisJ"/>
</dbReference>
<protein>
    <recommendedName>
        <fullName evidence="3 8">Histidinol-phosphatase</fullName>
        <shortName evidence="8">HolPase</shortName>
        <ecNumber evidence="3 8">3.1.3.15</ecNumber>
    </recommendedName>
</protein>
<keyword evidence="5 8" id="KW-0378">Hydrolase</keyword>
<evidence type="ECO:0000256" key="6">
    <source>
        <dbReference type="ARBA" id="ARBA00023102"/>
    </source>
</evidence>
<keyword evidence="11" id="KW-1185">Reference proteome</keyword>
<dbReference type="Pfam" id="PF02811">
    <property type="entry name" value="PHP"/>
    <property type="match status" value="1"/>
</dbReference>
<feature type="domain" description="PHP" evidence="9">
    <location>
        <begin position="4"/>
        <end position="214"/>
    </location>
</feature>
<dbReference type="Proteomes" id="UP000248646">
    <property type="component" value="Unassembled WGS sequence"/>
</dbReference>
<evidence type="ECO:0000256" key="5">
    <source>
        <dbReference type="ARBA" id="ARBA00022801"/>
    </source>
</evidence>
<dbReference type="RefSeq" id="WP_111437640.1">
    <property type="nucleotide sequence ID" value="NZ_QKZI01000001.1"/>
</dbReference>
<dbReference type="OrthoDB" id="9775255at2"/>
<dbReference type="PANTHER" id="PTHR21039">
    <property type="entry name" value="HISTIDINOL PHOSPHATASE-RELATED"/>
    <property type="match status" value="1"/>
</dbReference>
<sequence length="269" mass="31144">MKKDGHIHTPYCPHGTLDPFHAYIEKAIQNNFQEISFTEHAPLPENFVDPTPDQDSGMDIKQLEQYINDIQLLKKQYKKDIVISTGLEVDYIVNFEQETASFLNTYGNLLDDSILSVHFLLYENKYTCIDFSKIVYLDFIKQIGSPQAMYKLYYKTLLDSIRSDLGIFKPKRIGHITLIHKFQHALLNKVNDHENIIAVLNELKIQQLELDVNSAGLAKLFCKESYPPPRYIQLAKDLSIPIVFGSDAHQKDDLLQFYNEFSTFFEKGK</sequence>
<comment type="catalytic activity">
    <reaction evidence="7 8">
        <text>L-histidinol phosphate + H2O = L-histidinol + phosphate</text>
        <dbReference type="Rhea" id="RHEA:14465"/>
        <dbReference type="ChEBI" id="CHEBI:15377"/>
        <dbReference type="ChEBI" id="CHEBI:43474"/>
        <dbReference type="ChEBI" id="CHEBI:57699"/>
        <dbReference type="ChEBI" id="CHEBI:57980"/>
        <dbReference type="EC" id="3.1.3.15"/>
    </reaction>
</comment>
<reference evidence="10 11" key="1">
    <citation type="submission" date="2018-06" db="EMBL/GenBank/DDBJ databases">
        <title>Genomic Encyclopedia of Type Strains, Phase IV (KMG-IV): sequencing the most valuable type-strain genomes for metagenomic binning, comparative biology and taxonomic classification.</title>
        <authorList>
            <person name="Goeker M."/>
        </authorList>
    </citation>
    <scope>NUCLEOTIDE SEQUENCE [LARGE SCALE GENOMIC DNA]</scope>
    <source>
        <strain evidence="10 11">DSM 5</strain>
    </source>
</reference>
<dbReference type="GO" id="GO:0004401">
    <property type="term" value="F:histidinol-phosphatase activity"/>
    <property type="evidence" value="ECO:0007669"/>
    <property type="project" value="UniProtKB-UniRule"/>
</dbReference>
<dbReference type="EMBL" id="QKZI01000001">
    <property type="protein sequence ID" value="PZX06941.1"/>
    <property type="molecule type" value="Genomic_DNA"/>
</dbReference>
<evidence type="ECO:0000313" key="11">
    <source>
        <dbReference type="Proteomes" id="UP000248646"/>
    </source>
</evidence>
<dbReference type="NCBIfam" id="TIGR01856">
    <property type="entry name" value="hisJ_fam"/>
    <property type="match status" value="1"/>
</dbReference>
<organism evidence="10 11">
    <name type="scientific">Psychrobacillus insolitus</name>
    <dbReference type="NCBI Taxonomy" id="1461"/>
    <lineage>
        <taxon>Bacteria</taxon>
        <taxon>Bacillati</taxon>
        <taxon>Bacillota</taxon>
        <taxon>Bacilli</taxon>
        <taxon>Bacillales</taxon>
        <taxon>Bacillaceae</taxon>
        <taxon>Psychrobacillus</taxon>
    </lineage>
</organism>
<dbReference type="InterPro" id="IPR016195">
    <property type="entry name" value="Pol/histidinol_Pase-like"/>
</dbReference>
<dbReference type="AlphaFoldDB" id="A0A2W7MSY4"/>
<proteinExistence type="inferred from homology"/>